<dbReference type="EMBL" id="QZWG01000011">
    <property type="protein sequence ID" value="RZB79987.1"/>
    <property type="molecule type" value="Genomic_DNA"/>
</dbReference>
<comment type="caution">
    <text evidence="3">The sequence shown here is derived from an EMBL/GenBank/DDBJ whole genome shotgun (WGS) entry which is preliminary data.</text>
</comment>
<accession>A0A445I1P4</accession>
<keyword evidence="2" id="KW-1133">Transmembrane helix</keyword>
<sequence>NKTREEGLNWFSRREEELPSPKELMPLLQTLITPDLAMAFSIRNSHTTNTAEQQHQNQQPPPQQQPSNHSLALQSCMNCHRRFPSIATKPKIVMLLWPSHERSTFLSHVVVSNLLFSIYFLLLTILMDLGKVDGRGSADLHSLWRVVRAPKHGQVLSDVESGILERCENAAFSSLSSPRAWTSFVWPTFVELFGVDMLLVLQARSDVSGGCSACAVLLHTCHSWSEHVLKTWCMGILLLTMSSFLFDSAIGMGEDTRHGASENESSSYERLRISCRTGERISRLRRRAQPLAASLAEEPISVTVIHPPSISGGARRSGRDVMVSLHVCRSHNVGSPSSPLSLLALNRCLFEVLDLVFPLTAFQCALLEHLNIAPSQLHRNSGAMMKLKGKIGWVSLNNMSKKLFEFDSNVFRHFKDHFFKVLAIDVVVVGLPLMFNNDKKLCFLFY</sequence>
<dbReference type="AlphaFoldDB" id="A0A445I1P4"/>
<evidence type="ECO:0000256" key="1">
    <source>
        <dbReference type="SAM" id="MobiDB-lite"/>
    </source>
</evidence>
<keyword evidence="4" id="KW-1185">Reference proteome</keyword>
<keyword evidence="2" id="KW-0812">Transmembrane</keyword>
<feature type="non-terminal residue" evidence="3">
    <location>
        <position position="1"/>
    </location>
</feature>
<dbReference type="Proteomes" id="UP000289340">
    <property type="component" value="Chromosome 11"/>
</dbReference>
<proteinExistence type="predicted"/>
<protein>
    <submittedName>
        <fullName evidence="3">Uncharacterized protein</fullName>
    </submittedName>
</protein>
<evidence type="ECO:0000313" key="3">
    <source>
        <dbReference type="EMBL" id="RZB79987.1"/>
    </source>
</evidence>
<evidence type="ECO:0000256" key="2">
    <source>
        <dbReference type="SAM" id="Phobius"/>
    </source>
</evidence>
<name>A0A445I1P4_GLYSO</name>
<reference evidence="3 4" key="1">
    <citation type="submission" date="2018-09" db="EMBL/GenBank/DDBJ databases">
        <title>A high-quality reference genome of wild soybean provides a powerful tool to mine soybean genomes.</title>
        <authorList>
            <person name="Xie M."/>
            <person name="Chung C.Y.L."/>
            <person name="Li M.-W."/>
            <person name="Wong F.-L."/>
            <person name="Chan T.-F."/>
            <person name="Lam H.-M."/>
        </authorList>
    </citation>
    <scope>NUCLEOTIDE SEQUENCE [LARGE SCALE GENOMIC DNA]</scope>
    <source>
        <strain evidence="4">cv. W05</strain>
        <tissue evidence="3">Hypocotyl of etiolated seedlings</tissue>
    </source>
</reference>
<gene>
    <name evidence="3" type="ORF">D0Y65_029957</name>
</gene>
<evidence type="ECO:0000313" key="4">
    <source>
        <dbReference type="Proteomes" id="UP000289340"/>
    </source>
</evidence>
<feature type="region of interest" description="Disordered" evidence="1">
    <location>
        <begin position="47"/>
        <end position="70"/>
    </location>
</feature>
<organism evidence="3 4">
    <name type="scientific">Glycine soja</name>
    <name type="common">Wild soybean</name>
    <dbReference type="NCBI Taxonomy" id="3848"/>
    <lineage>
        <taxon>Eukaryota</taxon>
        <taxon>Viridiplantae</taxon>
        <taxon>Streptophyta</taxon>
        <taxon>Embryophyta</taxon>
        <taxon>Tracheophyta</taxon>
        <taxon>Spermatophyta</taxon>
        <taxon>Magnoliopsida</taxon>
        <taxon>eudicotyledons</taxon>
        <taxon>Gunneridae</taxon>
        <taxon>Pentapetalae</taxon>
        <taxon>rosids</taxon>
        <taxon>fabids</taxon>
        <taxon>Fabales</taxon>
        <taxon>Fabaceae</taxon>
        <taxon>Papilionoideae</taxon>
        <taxon>50 kb inversion clade</taxon>
        <taxon>NPAAA clade</taxon>
        <taxon>indigoferoid/millettioid clade</taxon>
        <taxon>Phaseoleae</taxon>
        <taxon>Glycine</taxon>
        <taxon>Glycine subgen. Soja</taxon>
    </lineage>
</organism>
<keyword evidence="2" id="KW-0472">Membrane</keyword>
<feature type="transmembrane region" description="Helical" evidence="2">
    <location>
        <begin position="105"/>
        <end position="126"/>
    </location>
</feature>